<dbReference type="InterPro" id="IPR002901">
    <property type="entry name" value="MGlyc_endo_b_GlcNAc-like_dom"/>
</dbReference>
<dbReference type="PROSITE" id="PS50002">
    <property type="entry name" value="SH3"/>
    <property type="match status" value="1"/>
</dbReference>
<evidence type="ECO:0000256" key="1">
    <source>
        <dbReference type="ARBA" id="ARBA00022443"/>
    </source>
</evidence>
<dbReference type="PROSITE" id="PS51781">
    <property type="entry name" value="SH3B"/>
    <property type="match status" value="1"/>
</dbReference>
<sequence>MKKLIKISAYMLGFLVCAHFFPSFVSAAPGDNLQGIGIQDSTPVYAKTSTSSTVLKSYERGTLLRYSTYNTSWYKATVYIRGEATTGYIRKRDVETAVSPQRSLQGIGKANTTNVYALASDSSKVLKSYSKGTILKYKTLTSNWYQATVYLNGRATTGYIYASDVENADNSPANLLGVSLTDPVKVYQQAIETSDVLKSYGQGTVLKYKTFTSGWYKATVYVRGKAKTGYISKKQVENADPEPTEIVGVGLKSSTKVYDSPNSNSNTLKAYRNGTVLQYRTFTSKWYQATVYVNGKARTGYISKSDVEDGEASPSVLEGIGVYSSTSVYAQASTDSKQLKSYKQGTILQYETFTSNWYKAKVYLNGQARTGYIYKNDVENGASSPVSLEGVGLKSKTNVYAAATSSSAVLKSYQQGTILNYQTFTSSWYRATVYVDGKAKTGYIAKNDVENADDQPNTLNGIAAKAPTNVYTSPVGSKTVKSYKQGSSLKYQTYTTGWYQATVYVDGKKQTGYIKNSDVENLEAVPEQLQGYGAKSPTNVYANPSTSASVLKSYSHGSELKYKTYTASWYQATVYVNGKARTGYIHKNDVSDTPQTVYQTTKYDHTFSQAADIQMTRTPKANGSGTIPATRSQVEYYMNPDNFAKDASSYFQFLKLSHSAQLSANEINSKVLNNKGTLTGTADAFIEAGEKFNINEVYLMAHALHETNNGKSALAAGVGVDAKGNVVGSGKTPAYTVYNMYGYGAYDGCALSCGAKYAFDHNWFTPEAAVIGGAEDVTKNYINKGQDTLYKMRWNPANPGVHQYATHVSWAVSQTTKISDIYSLLDKYVLSYDIPQYRNQPEPGTISELPAGIYGVTTTRLNFRTEPNSSSSVTIISTLDNGQKVEVLGSNGNGWYQVKVGSQTGWVSSSYVDLLNLLEVTASSLNVRTEPSTNGSPVGGLRNGTLVAGMLDKSDHLVKDGVWYQIDYNGSAHWVSGGNDGGYISEK</sequence>
<reference evidence="5 6" key="1">
    <citation type="submission" date="2019-12" db="EMBL/GenBank/DDBJ databases">
        <title>The whole genome sequencing of a strain isolated from a Mars analog, Dalangtan Playa.</title>
        <authorList>
            <person name="Huang T."/>
        </authorList>
    </citation>
    <scope>NUCLEOTIDE SEQUENCE [LARGE SCALE GENOMIC DNA]</scope>
    <source>
        <strain evidence="5 6">DP4-553-S</strain>
    </source>
</reference>
<dbReference type="Gene3D" id="2.30.30.40">
    <property type="entry name" value="SH3 Domains"/>
    <property type="match status" value="9"/>
</dbReference>
<proteinExistence type="predicted"/>
<protein>
    <submittedName>
        <fullName evidence="5">SH3 domain-containing protein</fullName>
    </submittedName>
</protein>
<feature type="domain" description="SH3" evidence="3">
    <location>
        <begin position="850"/>
        <end position="917"/>
    </location>
</feature>
<feature type="domain" description="SH3b" evidence="4">
    <location>
        <begin position="851"/>
        <end position="916"/>
    </location>
</feature>
<keyword evidence="1" id="KW-0728">SH3 domain</keyword>
<feature type="chain" id="PRO_5045148019" evidence="2">
    <location>
        <begin position="28"/>
        <end position="987"/>
    </location>
</feature>
<dbReference type="InterPro" id="IPR036028">
    <property type="entry name" value="SH3-like_dom_sf"/>
</dbReference>
<dbReference type="SMART" id="SM00047">
    <property type="entry name" value="LYZ2"/>
    <property type="match status" value="1"/>
</dbReference>
<dbReference type="EMBL" id="CP046956">
    <property type="protein sequence ID" value="QTN00811.1"/>
    <property type="molecule type" value="Genomic_DNA"/>
</dbReference>
<evidence type="ECO:0000313" key="6">
    <source>
        <dbReference type="Proteomes" id="UP000665043"/>
    </source>
</evidence>
<dbReference type="Pfam" id="PF08239">
    <property type="entry name" value="SH3_3"/>
    <property type="match status" value="2"/>
</dbReference>
<dbReference type="PANTHER" id="PTHR34408:SF1">
    <property type="entry name" value="GLYCOSYL HYDROLASE FAMILY 19 DOMAIN-CONTAINING PROTEIN HI_1415"/>
    <property type="match status" value="1"/>
</dbReference>
<evidence type="ECO:0000259" key="4">
    <source>
        <dbReference type="PROSITE" id="PS51781"/>
    </source>
</evidence>
<evidence type="ECO:0000259" key="3">
    <source>
        <dbReference type="PROSITE" id="PS50002"/>
    </source>
</evidence>
<organism evidence="5 6">
    <name type="scientific">Sediminibacillus dalangtanensis</name>
    <dbReference type="NCBI Taxonomy" id="2729421"/>
    <lineage>
        <taxon>Bacteria</taxon>
        <taxon>Bacillati</taxon>
        <taxon>Bacillota</taxon>
        <taxon>Bacilli</taxon>
        <taxon>Bacillales</taxon>
        <taxon>Bacillaceae</taxon>
        <taxon>Sediminibacillus</taxon>
    </lineage>
</organism>
<name>A0ABX7VYD5_9BACI</name>
<dbReference type="InterPro" id="IPR052354">
    <property type="entry name" value="Cell_Wall_Dynamics_Protein"/>
</dbReference>
<dbReference type="InterPro" id="IPR001452">
    <property type="entry name" value="SH3_domain"/>
</dbReference>
<gene>
    <name evidence="5" type="ORF">ERJ70_16900</name>
</gene>
<keyword evidence="6" id="KW-1185">Reference proteome</keyword>
<dbReference type="Proteomes" id="UP000665043">
    <property type="component" value="Chromosome"/>
</dbReference>
<dbReference type="SMART" id="SM00287">
    <property type="entry name" value="SH3b"/>
    <property type="match status" value="6"/>
</dbReference>
<dbReference type="RefSeq" id="WP_209365945.1">
    <property type="nucleotide sequence ID" value="NZ_CP046956.1"/>
</dbReference>
<evidence type="ECO:0000313" key="5">
    <source>
        <dbReference type="EMBL" id="QTN00811.1"/>
    </source>
</evidence>
<accession>A0ABX7VYD5</accession>
<feature type="signal peptide" evidence="2">
    <location>
        <begin position="1"/>
        <end position="27"/>
    </location>
</feature>
<keyword evidence="2" id="KW-0732">Signal</keyword>
<dbReference type="PANTHER" id="PTHR34408">
    <property type="entry name" value="FAMILY PROTEIN, PUTATIVE-RELATED"/>
    <property type="match status" value="1"/>
</dbReference>
<dbReference type="InterPro" id="IPR003646">
    <property type="entry name" value="SH3-like_bac-type"/>
</dbReference>
<evidence type="ECO:0000256" key="2">
    <source>
        <dbReference type="SAM" id="SignalP"/>
    </source>
</evidence>
<dbReference type="SUPFAM" id="SSF50044">
    <property type="entry name" value="SH3-domain"/>
    <property type="match status" value="1"/>
</dbReference>